<organism evidence="3 4">
    <name type="scientific">Heyndrickxia camelliae</name>
    <dbReference type="NCBI Taxonomy" id="1707093"/>
    <lineage>
        <taxon>Bacteria</taxon>
        <taxon>Bacillati</taxon>
        <taxon>Bacillota</taxon>
        <taxon>Bacilli</taxon>
        <taxon>Bacillales</taxon>
        <taxon>Bacillaceae</taxon>
        <taxon>Heyndrickxia</taxon>
    </lineage>
</organism>
<keyword evidence="4" id="KW-1185">Reference proteome</keyword>
<comment type="caution">
    <text evidence="3">The sequence shown here is derived from an EMBL/GenBank/DDBJ whole genome shotgun (WGS) entry which is preliminary data.</text>
</comment>
<dbReference type="Pfam" id="PF10543">
    <property type="entry name" value="ORF6N"/>
    <property type="match status" value="1"/>
</dbReference>
<dbReference type="RefSeq" id="WP_101354255.1">
    <property type="nucleotide sequence ID" value="NZ_PIQO01000007.1"/>
</dbReference>
<protein>
    <recommendedName>
        <fullName evidence="5">Antirepressor</fullName>
    </recommendedName>
</protein>
<accession>A0A2N3LK20</accession>
<dbReference type="Pfam" id="PF10552">
    <property type="entry name" value="ORF6C"/>
    <property type="match status" value="1"/>
</dbReference>
<dbReference type="InterPro" id="IPR018873">
    <property type="entry name" value="KilA-N_DNA-bd_domain"/>
</dbReference>
<evidence type="ECO:0000259" key="1">
    <source>
        <dbReference type="Pfam" id="PF10543"/>
    </source>
</evidence>
<dbReference type="Proteomes" id="UP000233440">
    <property type="component" value="Unassembled WGS sequence"/>
</dbReference>
<dbReference type="EMBL" id="PIQO01000007">
    <property type="protein sequence ID" value="PKR84889.1"/>
    <property type="molecule type" value="Genomic_DNA"/>
</dbReference>
<name>A0A2N3LK20_9BACI</name>
<evidence type="ECO:0000259" key="2">
    <source>
        <dbReference type="Pfam" id="PF10552"/>
    </source>
</evidence>
<reference evidence="3 4" key="1">
    <citation type="submission" date="2017-11" db="EMBL/GenBank/DDBJ databases">
        <title>Bacillus camelliae sp. nov., isolated from pu'er tea.</title>
        <authorList>
            <person name="Niu L."/>
        </authorList>
    </citation>
    <scope>NUCLEOTIDE SEQUENCE [LARGE SCALE GENOMIC DNA]</scope>
    <source>
        <strain evidence="3 4">7578-1</strain>
    </source>
</reference>
<proteinExistence type="predicted"/>
<evidence type="ECO:0000313" key="4">
    <source>
        <dbReference type="Proteomes" id="UP000233440"/>
    </source>
</evidence>
<sequence length="225" mass="26703">MEMQIIDYQGQRVLTTAQLAEAYGTYSKVINRNFQRNSERYVHRKHYIALSGEELRSFKWSRQFDDNLKFTSILYLWTEKGAWLHAKSLNTDTAWDAYEMLVDNYYKIENQVKMLSQKEQLEASMRLSLMNSEDVSALKNEVKEIRLMVEEQITLDHGEQRRIQKAVSSKVYEITADKDMRPKLFSELYRDIKDRFGVASYRDIKRKDMLKAVGYIEAWIPKKIS</sequence>
<feature type="domain" description="KilA-N DNA-binding" evidence="1">
    <location>
        <begin position="4"/>
        <end position="88"/>
    </location>
</feature>
<feature type="domain" description="ORF6C" evidence="2">
    <location>
        <begin position="120"/>
        <end position="222"/>
    </location>
</feature>
<gene>
    <name evidence="3" type="ORF">CWO92_10975</name>
</gene>
<dbReference type="InterPro" id="IPR018878">
    <property type="entry name" value="ORF6C_dom"/>
</dbReference>
<evidence type="ECO:0008006" key="5">
    <source>
        <dbReference type="Google" id="ProtNLM"/>
    </source>
</evidence>
<evidence type="ECO:0000313" key="3">
    <source>
        <dbReference type="EMBL" id="PKR84889.1"/>
    </source>
</evidence>
<dbReference type="AlphaFoldDB" id="A0A2N3LK20"/>
<dbReference type="OrthoDB" id="9812611at2"/>